<organism evidence="1 2">
    <name type="scientific">candidate division MSBL1 archaeon SCGC-AAA259E19</name>
    <dbReference type="NCBI Taxonomy" id="1698264"/>
    <lineage>
        <taxon>Archaea</taxon>
        <taxon>Methanobacteriati</taxon>
        <taxon>Methanobacteriota</taxon>
        <taxon>candidate division MSBL1</taxon>
    </lineage>
</organism>
<dbReference type="Proteomes" id="UP000070284">
    <property type="component" value="Unassembled WGS sequence"/>
</dbReference>
<accession>A0A133UD57</accession>
<dbReference type="InterPro" id="IPR029060">
    <property type="entry name" value="PIN-like_dom_sf"/>
</dbReference>
<sequence length="92" mass="10378">MAVTEKVENPIPGEVAERFVTLINEFDGWKVMHLDGQSVVRAIRISEEHDTHYWDSQIAAVMERNGISKILTENEKDFEGIPGIEAENPLKG</sequence>
<dbReference type="EMBL" id="LHXO01000185">
    <property type="protein sequence ID" value="KXA92114.1"/>
    <property type="molecule type" value="Genomic_DNA"/>
</dbReference>
<evidence type="ECO:0000313" key="2">
    <source>
        <dbReference type="Proteomes" id="UP000070284"/>
    </source>
</evidence>
<evidence type="ECO:0000313" key="1">
    <source>
        <dbReference type="EMBL" id="KXA92114.1"/>
    </source>
</evidence>
<dbReference type="Gene3D" id="3.40.50.1010">
    <property type="entry name" value="5'-nuclease"/>
    <property type="match status" value="1"/>
</dbReference>
<comment type="caution">
    <text evidence="1">The sequence shown here is derived from an EMBL/GenBank/DDBJ whole genome shotgun (WGS) entry which is preliminary data.</text>
</comment>
<dbReference type="SUPFAM" id="SSF88723">
    <property type="entry name" value="PIN domain-like"/>
    <property type="match status" value="1"/>
</dbReference>
<protein>
    <submittedName>
        <fullName evidence="1">Uncharacterized protein</fullName>
    </submittedName>
</protein>
<reference evidence="1 2" key="1">
    <citation type="journal article" date="2016" name="Sci. Rep.">
        <title>Metabolic traits of an uncultured archaeal lineage -MSBL1- from brine pools of the Red Sea.</title>
        <authorList>
            <person name="Mwirichia R."/>
            <person name="Alam I."/>
            <person name="Rashid M."/>
            <person name="Vinu M."/>
            <person name="Ba-Alawi W."/>
            <person name="Anthony Kamau A."/>
            <person name="Kamanda Ngugi D."/>
            <person name="Goker M."/>
            <person name="Klenk H.P."/>
            <person name="Bajic V."/>
            <person name="Stingl U."/>
        </authorList>
    </citation>
    <scope>NUCLEOTIDE SEQUENCE [LARGE SCALE GENOMIC DNA]</scope>
    <source>
        <strain evidence="1">SCGC-AAA259E19</strain>
    </source>
</reference>
<dbReference type="AlphaFoldDB" id="A0A133UD57"/>
<keyword evidence="2" id="KW-1185">Reference proteome</keyword>
<gene>
    <name evidence="1" type="ORF">AKJ65_08035</name>
</gene>
<proteinExistence type="predicted"/>
<name>A0A133UD57_9EURY</name>